<feature type="domain" description="Retroviral polymerase SH3-like" evidence="3">
    <location>
        <begin position="536"/>
        <end position="580"/>
    </location>
</feature>
<feature type="region of interest" description="Disordered" evidence="2">
    <location>
        <begin position="583"/>
        <end position="646"/>
    </location>
</feature>
<protein>
    <submittedName>
        <fullName evidence="4">Ribonuclease H-like domain-containing protein</fullName>
    </submittedName>
</protein>
<feature type="compositionally biased region" description="Basic and acidic residues" evidence="2">
    <location>
        <begin position="598"/>
        <end position="638"/>
    </location>
</feature>
<dbReference type="Pfam" id="PF14223">
    <property type="entry name" value="Retrotran_gag_2"/>
    <property type="match status" value="1"/>
</dbReference>
<organism evidence="4">
    <name type="scientific">Tanacetum cinerariifolium</name>
    <name type="common">Dalmatian daisy</name>
    <name type="synonym">Chrysanthemum cinerariifolium</name>
    <dbReference type="NCBI Taxonomy" id="118510"/>
    <lineage>
        <taxon>Eukaryota</taxon>
        <taxon>Viridiplantae</taxon>
        <taxon>Streptophyta</taxon>
        <taxon>Embryophyta</taxon>
        <taxon>Tracheophyta</taxon>
        <taxon>Spermatophyta</taxon>
        <taxon>Magnoliopsida</taxon>
        <taxon>eudicotyledons</taxon>
        <taxon>Gunneridae</taxon>
        <taxon>Pentapetalae</taxon>
        <taxon>asterids</taxon>
        <taxon>campanulids</taxon>
        <taxon>Asterales</taxon>
        <taxon>Asteraceae</taxon>
        <taxon>Asteroideae</taxon>
        <taxon>Anthemideae</taxon>
        <taxon>Anthemidinae</taxon>
        <taxon>Tanacetum</taxon>
    </lineage>
</organism>
<proteinExistence type="predicted"/>
<name>A0A6L2P5A7_TANCI</name>
<evidence type="ECO:0000313" key="4">
    <source>
        <dbReference type="EMBL" id="GEU93630.1"/>
    </source>
</evidence>
<accession>A0A6L2P5A7</accession>
<evidence type="ECO:0000256" key="2">
    <source>
        <dbReference type="SAM" id="MobiDB-lite"/>
    </source>
</evidence>
<dbReference type="EMBL" id="BKCJ010010895">
    <property type="protein sequence ID" value="GEU93630.1"/>
    <property type="molecule type" value="Genomic_DNA"/>
</dbReference>
<gene>
    <name evidence="4" type="ORF">Tci_065608</name>
</gene>
<evidence type="ECO:0000256" key="1">
    <source>
        <dbReference type="SAM" id="Coils"/>
    </source>
</evidence>
<evidence type="ECO:0000259" key="3">
    <source>
        <dbReference type="Pfam" id="PF25597"/>
    </source>
</evidence>
<feature type="coiled-coil region" evidence="1">
    <location>
        <begin position="326"/>
        <end position="367"/>
    </location>
</feature>
<comment type="caution">
    <text evidence="4">The sequence shown here is derived from an EMBL/GenBank/DDBJ whole genome shotgun (WGS) entry which is preliminary data.</text>
</comment>
<feature type="compositionally biased region" description="Polar residues" evidence="2">
    <location>
        <begin position="583"/>
        <end position="597"/>
    </location>
</feature>
<dbReference type="AlphaFoldDB" id="A0A6L2P5A7"/>
<keyword evidence="1" id="KW-0175">Coiled coil</keyword>
<dbReference type="InterPro" id="IPR057670">
    <property type="entry name" value="SH3_retrovirus"/>
</dbReference>
<dbReference type="Pfam" id="PF25597">
    <property type="entry name" value="SH3_retrovirus"/>
    <property type="match status" value="1"/>
</dbReference>
<sequence>MDGVITVMPITTVEDKAQRRLEVNARSTLMMGILDEHQLKFNSTKDAKQLLLQKLVSQLELLGEKLSQEEVNQKLLRSLSPEWNTHVVFNKVNAAKSRVTTAVRVSTAGWIKRLKDQDMTPWCIKGGPRAKSKIQEKHKSFKEVIKNGNEVLKKTVRTVEQIYKPTSVEEKLDRKKEIKFRRTLLMALPNKDQLKFHSYQDAKLLMETIEKRYGENKEYKKVQRTLLKKQYENFAASRLETLDQTFDRLQKLISQLKIQGEVIEQEDINLKMLRSLPSEWKTHALIWRNKAEIETISLQSVKERLVHYKKNKVLFDEKINILNLEVRLRDNALVEYTKKLEKLEKERDELKLTLEKYQNSSKSLNTLLESQVSDKVQTGLGYKAASPTVENFVNSSKMIKNQENVKSRSDKGYHAVPPPYTVNYIPPKPDLMFIDEQVESKFVDVVSNVSSSVVKTVESKVESVDVKNKGNPQMDLEDIGVIDSGRSRHMTGNMSYLTYYEEIDGEYAEAVNTTCYVQNKVLVVKPHNKTAYELFHGKFDGKANEGLFVGYSLNSKAFRVFNSRTRIVEENLHIRFSENTPNVVGTQSNGFAGTKASDNTDPKSSHDDGFKPLSNDRKKVDEDLSKGSEYKDQEKQDDVNSTNNVNTVSSTVNAADINKHNKLLFDPSMPALEDVGTFDFSNKDEDYDEVADMNNLDTTIQVRPTPTTRIHKDHPLDQVIGDLHSAT</sequence>
<reference evidence="4" key="1">
    <citation type="journal article" date="2019" name="Sci. Rep.">
        <title>Draft genome of Tanacetum cinerariifolium, the natural source of mosquito coil.</title>
        <authorList>
            <person name="Yamashiro T."/>
            <person name="Shiraishi A."/>
            <person name="Satake H."/>
            <person name="Nakayama K."/>
        </authorList>
    </citation>
    <scope>NUCLEOTIDE SEQUENCE</scope>
</reference>